<reference evidence="1 2" key="1">
    <citation type="submission" date="2021-01" db="EMBL/GenBank/DDBJ databases">
        <title>Cercospora kikuchii MAFF 305040 whole genome shotgun sequence.</title>
        <authorList>
            <person name="Kashiwa T."/>
            <person name="Suzuki T."/>
        </authorList>
    </citation>
    <scope>NUCLEOTIDE SEQUENCE [LARGE SCALE GENOMIC DNA]</scope>
    <source>
        <strain evidence="1 2">MAFF 305040</strain>
    </source>
</reference>
<sequence length="502" mass="56195">MAYWGIAYSIGPNYNKAWKLFDKEDQLISTRKANEAIFQALQLTGNATSAEQGLIRALAARFPPNNDSPDDFACFDRAYADAMRPVYQACPEDVDVAALFAEALMCMTPRSLWNLDTGEPTGDHVIEARQVIEAAFTSAKGFNHPAHCHLYIHLLEMSPFPELALPAANRLRGMVPEASHMLHMPTHIDAALGDYRRGIRSNEQAIIADDKYFAMTNNSIFYQVYRVHYVSAKLYSAMMSGRLQDSIAAADKLDKIITHELLTTTKLNMANWVEAQLGSRAHVLIRFGRWEDILRLELPADQRLYSATTAVIHYAQGIAFSALSRIQEAEESQQKFEIARSMVPSGRFNSPPVRQNDILGVASAMLAGELEYRKGNFDKAFETLREAARREDNLAYSDPPPWMQPVRHALGGLLLERGRIEEAERVFRENLGLAEDYPRRKAKLNNVWGLHGLHETLLRAGARAEAKMIQPTLDAALEFADIEVKVSCYCRLSVASNGGCCE</sequence>
<organism evidence="1 2">
    <name type="scientific">Cercospora kikuchii</name>
    <dbReference type="NCBI Taxonomy" id="84275"/>
    <lineage>
        <taxon>Eukaryota</taxon>
        <taxon>Fungi</taxon>
        <taxon>Dikarya</taxon>
        <taxon>Ascomycota</taxon>
        <taxon>Pezizomycotina</taxon>
        <taxon>Dothideomycetes</taxon>
        <taxon>Dothideomycetidae</taxon>
        <taxon>Mycosphaerellales</taxon>
        <taxon>Mycosphaerellaceae</taxon>
        <taxon>Cercospora</taxon>
    </lineage>
</organism>
<dbReference type="SUPFAM" id="SSF48452">
    <property type="entry name" value="TPR-like"/>
    <property type="match status" value="1"/>
</dbReference>
<dbReference type="EMBL" id="BOLY01000001">
    <property type="protein sequence ID" value="GIZ36549.1"/>
    <property type="molecule type" value="Genomic_DNA"/>
</dbReference>
<dbReference type="Gene3D" id="1.25.40.10">
    <property type="entry name" value="Tetratricopeptide repeat domain"/>
    <property type="match status" value="1"/>
</dbReference>
<dbReference type="CDD" id="cd01901">
    <property type="entry name" value="Ntn_hydrolase"/>
    <property type="match status" value="1"/>
</dbReference>
<dbReference type="PANTHER" id="PTHR45588:SF1">
    <property type="entry name" value="WW DOMAIN-CONTAINING PROTEIN"/>
    <property type="match status" value="1"/>
</dbReference>
<protein>
    <submittedName>
        <fullName evidence="1">Uncharacterized protein</fullName>
    </submittedName>
</protein>
<dbReference type="RefSeq" id="XP_044651036.1">
    <property type="nucleotide sequence ID" value="XM_044795101.1"/>
</dbReference>
<evidence type="ECO:0000313" key="2">
    <source>
        <dbReference type="Proteomes" id="UP000825890"/>
    </source>
</evidence>
<comment type="caution">
    <text evidence="1">The sequence shown here is derived from an EMBL/GenBank/DDBJ whole genome shotgun (WGS) entry which is preliminary data.</text>
</comment>
<name>A0A9P3C355_9PEZI</name>
<dbReference type="PANTHER" id="PTHR45588">
    <property type="entry name" value="TPR DOMAIN-CONTAINING PROTEIN"/>
    <property type="match status" value="1"/>
</dbReference>
<proteinExistence type="predicted"/>
<dbReference type="GeneID" id="68285595"/>
<gene>
    <name evidence="1" type="ORF">CKM354_000002000</name>
</gene>
<keyword evidence="2" id="KW-1185">Reference proteome</keyword>
<accession>A0A9P3C355</accession>
<dbReference type="InterPro" id="IPR011990">
    <property type="entry name" value="TPR-like_helical_dom_sf"/>
</dbReference>
<dbReference type="Proteomes" id="UP000825890">
    <property type="component" value="Unassembled WGS sequence"/>
</dbReference>
<dbReference type="AlphaFoldDB" id="A0A9P3C355"/>
<evidence type="ECO:0000313" key="1">
    <source>
        <dbReference type="EMBL" id="GIZ36549.1"/>
    </source>
</evidence>
<dbReference type="OrthoDB" id="414774at2759"/>